<evidence type="ECO:0000313" key="2">
    <source>
        <dbReference type="EMBL" id="CAD8822535.1"/>
    </source>
</evidence>
<dbReference type="Pfam" id="PF11186">
    <property type="entry name" value="DUF2972"/>
    <property type="match status" value="1"/>
</dbReference>
<dbReference type="Pfam" id="PF03577">
    <property type="entry name" value="Peptidase_C69"/>
    <property type="match status" value="1"/>
</dbReference>
<name>A0A7S0ZI39_9RHOD</name>
<dbReference type="GO" id="GO:0016805">
    <property type="term" value="F:dipeptidase activity"/>
    <property type="evidence" value="ECO:0007669"/>
    <property type="project" value="InterPro"/>
</dbReference>
<dbReference type="InterPro" id="IPR021353">
    <property type="entry name" value="DUF2972"/>
</dbReference>
<dbReference type="AlphaFoldDB" id="A0A7S0ZI39"/>
<evidence type="ECO:0000256" key="1">
    <source>
        <dbReference type="ARBA" id="ARBA00005705"/>
    </source>
</evidence>
<sequence length="309" mass="34107">MGCNSAGVVIGNEAVYTKVPYEAEPALLGMDLIRLTLEKAASAKDALRILTEFLEKYGQGGDCSADRDGWQYHNSFILADSTEAFVLETAGRTWVAEVVTRGPRSISNNLSIHKHDFSSRDLVEKARALGWKGDSEDDLDFAAVFAAGGCDPDQRELCGRSLLANATSNGSMQVEDMVEILRSHKGSICMHGGFSSTSSQVSLLTRAGNDVHLFTGSSWPCSSIFKPIDVSSATEYSSDAFELSTELWNAQRRMLSGLYRDSAQLDAIRDAQRLTEKDWLDYFREHKKSKIPFKNALEEELALYRKLAP</sequence>
<proteinExistence type="inferred from homology"/>
<dbReference type="Gene3D" id="3.60.60.10">
    <property type="entry name" value="Penicillin V Acylase, Chain A"/>
    <property type="match status" value="1"/>
</dbReference>
<dbReference type="GO" id="GO:0070004">
    <property type="term" value="F:cysteine-type exopeptidase activity"/>
    <property type="evidence" value="ECO:0007669"/>
    <property type="project" value="InterPro"/>
</dbReference>
<reference evidence="2" key="1">
    <citation type="submission" date="2021-01" db="EMBL/GenBank/DDBJ databases">
        <authorList>
            <person name="Corre E."/>
            <person name="Pelletier E."/>
            <person name="Niang G."/>
            <person name="Scheremetjew M."/>
            <person name="Finn R."/>
            <person name="Kale V."/>
            <person name="Holt S."/>
            <person name="Cochrane G."/>
            <person name="Meng A."/>
            <person name="Brown T."/>
            <person name="Cohen L."/>
        </authorList>
    </citation>
    <scope>NUCLEOTIDE SEQUENCE</scope>
    <source>
        <strain evidence="2">CCMP3278</strain>
    </source>
</reference>
<dbReference type="EMBL" id="HBFP01009654">
    <property type="protein sequence ID" value="CAD8822535.1"/>
    <property type="molecule type" value="Transcribed_RNA"/>
</dbReference>
<accession>A0A7S0ZI39</accession>
<dbReference type="GO" id="GO:0006508">
    <property type="term" value="P:proteolysis"/>
    <property type="evidence" value="ECO:0007669"/>
    <property type="project" value="InterPro"/>
</dbReference>
<gene>
    <name evidence="2" type="ORF">TOLI1172_LOCUS6931</name>
</gene>
<protein>
    <recommendedName>
        <fullName evidence="3">Dipeptidase</fullName>
    </recommendedName>
</protein>
<organism evidence="2">
    <name type="scientific">Timspurckia oligopyrenoides</name>
    <dbReference type="NCBI Taxonomy" id="708627"/>
    <lineage>
        <taxon>Eukaryota</taxon>
        <taxon>Rhodophyta</taxon>
        <taxon>Bangiophyceae</taxon>
        <taxon>Porphyridiales</taxon>
        <taxon>Porphyridiaceae</taxon>
        <taxon>Timspurckia</taxon>
    </lineage>
</organism>
<dbReference type="InterPro" id="IPR005322">
    <property type="entry name" value="Peptidase_C69"/>
</dbReference>
<dbReference type="PANTHER" id="PTHR12994">
    <property type="entry name" value="SECERNIN"/>
    <property type="match status" value="1"/>
</dbReference>
<dbReference type="PANTHER" id="PTHR12994:SF17">
    <property type="entry name" value="LD30995P"/>
    <property type="match status" value="1"/>
</dbReference>
<comment type="similarity">
    <text evidence="1">Belongs to the peptidase C69 family. Secernin subfamily.</text>
</comment>
<evidence type="ECO:0008006" key="3">
    <source>
        <dbReference type="Google" id="ProtNLM"/>
    </source>
</evidence>